<feature type="non-terminal residue" evidence="1">
    <location>
        <position position="1"/>
    </location>
</feature>
<dbReference type="EMBL" id="BARS01028636">
    <property type="protein sequence ID" value="GAG10787.1"/>
    <property type="molecule type" value="Genomic_DNA"/>
</dbReference>
<name>X0VHU4_9ZZZZ</name>
<dbReference type="AlphaFoldDB" id="X0VHU4"/>
<sequence>KKRGLYWPSEPKDMKPIRDLRKKAMAMLVRGKRLEDMHMELMEPEQLEMREG</sequence>
<gene>
    <name evidence="1" type="ORF">S01H1_44861</name>
</gene>
<organism evidence="1">
    <name type="scientific">marine sediment metagenome</name>
    <dbReference type="NCBI Taxonomy" id="412755"/>
    <lineage>
        <taxon>unclassified sequences</taxon>
        <taxon>metagenomes</taxon>
        <taxon>ecological metagenomes</taxon>
    </lineage>
</organism>
<evidence type="ECO:0000313" key="1">
    <source>
        <dbReference type="EMBL" id="GAG10787.1"/>
    </source>
</evidence>
<reference evidence="1" key="1">
    <citation type="journal article" date="2014" name="Front. Microbiol.">
        <title>High frequency of phylogenetically diverse reductive dehalogenase-homologous genes in deep subseafloor sedimentary metagenomes.</title>
        <authorList>
            <person name="Kawai M."/>
            <person name="Futagami T."/>
            <person name="Toyoda A."/>
            <person name="Takaki Y."/>
            <person name="Nishi S."/>
            <person name="Hori S."/>
            <person name="Arai W."/>
            <person name="Tsubouchi T."/>
            <person name="Morono Y."/>
            <person name="Uchiyama I."/>
            <person name="Ito T."/>
            <person name="Fujiyama A."/>
            <person name="Inagaki F."/>
            <person name="Takami H."/>
        </authorList>
    </citation>
    <scope>NUCLEOTIDE SEQUENCE</scope>
    <source>
        <strain evidence="1">Expedition CK06-06</strain>
    </source>
</reference>
<accession>X0VHU4</accession>
<proteinExistence type="predicted"/>
<comment type="caution">
    <text evidence="1">The sequence shown here is derived from an EMBL/GenBank/DDBJ whole genome shotgun (WGS) entry which is preliminary data.</text>
</comment>
<protein>
    <submittedName>
        <fullName evidence="1">Uncharacterized protein</fullName>
    </submittedName>
</protein>